<keyword evidence="7 9" id="KW-0539">Nucleus</keyword>
<protein>
    <recommendedName>
        <fullName evidence="3 9">Mediator of RNA polymerase II transcription subunit 19</fullName>
    </recommendedName>
    <alternativeName>
        <fullName evidence="8 9">Mediator complex subunit 19</fullName>
    </alternativeName>
</protein>
<reference evidence="11 12" key="3">
    <citation type="journal article" date="2015" name="Genome Announc.">
        <title>Draft Genome Sequence of the Archiascomycetous Yeast Saitoella complicata.</title>
        <authorList>
            <person name="Yamauchi K."/>
            <person name="Kondo S."/>
            <person name="Hamamoto M."/>
            <person name="Takahashi Y."/>
            <person name="Ogura Y."/>
            <person name="Hayashi T."/>
            <person name="Nishida H."/>
        </authorList>
    </citation>
    <scope>NUCLEOTIDE SEQUENCE [LARGE SCALE GENOMIC DNA]</scope>
    <source>
        <strain evidence="11 12">NRRL Y-17804</strain>
    </source>
</reference>
<evidence type="ECO:0000256" key="2">
    <source>
        <dbReference type="ARBA" id="ARBA00009259"/>
    </source>
</evidence>
<dbReference type="STRING" id="698492.A0A0E9NT45"/>
<dbReference type="Proteomes" id="UP000033140">
    <property type="component" value="Unassembled WGS sequence"/>
</dbReference>
<dbReference type="AlphaFoldDB" id="A0A0E9NT45"/>
<dbReference type="GO" id="GO:0003712">
    <property type="term" value="F:transcription coregulator activity"/>
    <property type="evidence" value="ECO:0007669"/>
    <property type="project" value="InterPro"/>
</dbReference>
<keyword evidence="12" id="KW-1185">Reference proteome</keyword>
<dbReference type="EMBL" id="BACD03000097">
    <property type="protein sequence ID" value="GAO52856.1"/>
    <property type="molecule type" value="Genomic_DNA"/>
</dbReference>
<dbReference type="Pfam" id="PF08633">
    <property type="entry name" value="Rox3"/>
    <property type="match status" value="1"/>
</dbReference>
<keyword evidence="4 9" id="KW-0805">Transcription regulation</keyword>
<evidence type="ECO:0000256" key="6">
    <source>
        <dbReference type="ARBA" id="ARBA00023163"/>
    </source>
</evidence>
<dbReference type="GO" id="GO:0016592">
    <property type="term" value="C:mediator complex"/>
    <property type="evidence" value="ECO:0007669"/>
    <property type="project" value="InterPro"/>
</dbReference>
<comment type="caution">
    <text evidence="11">The sequence shown here is derived from an EMBL/GenBank/DDBJ whole genome shotgun (WGS) entry which is preliminary data.</text>
</comment>
<comment type="function">
    <text evidence="9">Component of the Mediator complex, a coactivator involved in the regulated transcription of nearly all RNA polymerase II-dependent genes. Mediator functions as a bridge to convey information from gene-specific regulatory proteins to the basal RNA polymerase II transcription machinery. Mediator is recruited to promoters by direct interactions with regulatory proteins and serves as a scaffold for the assembly of a functional preinitiation complex with RNA polymerase II and the general transcription factors.</text>
</comment>
<proteinExistence type="inferred from homology"/>
<dbReference type="PANTHER" id="PTHR28270:SF1">
    <property type="entry name" value="MEDIATOR OF RNA POLYMERASE II TRANSCRIPTION SUBUNIT 19"/>
    <property type="match status" value="1"/>
</dbReference>
<evidence type="ECO:0000313" key="11">
    <source>
        <dbReference type="EMBL" id="GAO52856.1"/>
    </source>
</evidence>
<keyword evidence="6 9" id="KW-0804">Transcription</keyword>
<evidence type="ECO:0000256" key="9">
    <source>
        <dbReference type="RuleBase" id="RU364151"/>
    </source>
</evidence>
<dbReference type="RefSeq" id="XP_019020827.1">
    <property type="nucleotide sequence ID" value="XM_019168189.1"/>
</dbReference>
<evidence type="ECO:0000256" key="5">
    <source>
        <dbReference type="ARBA" id="ARBA00023159"/>
    </source>
</evidence>
<reference evidence="11 12" key="1">
    <citation type="journal article" date="2011" name="J. Gen. Appl. Microbiol.">
        <title>Draft genome sequencing of the enigmatic yeast Saitoella complicata.</title>
        <authorList>
            <person name="Nishida H."/>
            <person name="Hamamoto M."/>
            <person name="Sugiyama J."/>
        </authorList>
    </citation>
    <scope>NUCLEOTIDE SEQUENCE [LARGE SCALE GENOMIC DNA]</scope>
    <source>
        <strain evidence="11 12">NRRL Y-17804</strain>
    </source>
</reference>
<keyword evidence="5 9" id="KW-0010">Activator</keyword>
<dbReference type="GO" id="GO:0006357">
    <property type="term" value="P:regulation of transcription by RNA polymerase II"/>
    <property type="evidence" value="ECO:0007669"/>
    <property type="project" value="InterPro"/>
</dbReference>
<evidence type="ECO:0000313" key="12">
    <source>
        <dbReference type="Proteomes" id="UP000033140"/>
    </source>
</evidence>
<comment type="subcellular location">
    <subcellularLocation>
        <location evidence="1 9">Nucleus</location>
    </subcellularLocation>
</comment>
<evidence type="ECO:0000256" key="4">
    <source>
        <dbReference type="ARBA" id="ARBA00023015"/>
    </source>
</evidence>
<evidence type="ECO:0000256" key="8">
    <source>
        <dbReference type="ARBA" id="ARBA00032018"/>
    </source>
</evidence>
<organism evidence="11 12">
    <name type="scientific">Saitoella complicata (strain BCRC 22490 / CBS 7301 / JCM 7358 / NBRC 10748 / NRRL Y-17804)</name>
    <dbReference type="NCBI Taxonomy" id="698492"/>
    <lineage>
        <taxon>Eukaryota</taxon>
        <taxon>Fungi</taxon>
        <taxon>Dikarya</taxon>
        <taxon>Ascomycota</taxon>
        <taxon>Taphrinomycotina</taxon>
        <taxon>Taphrinomycotina incertae sedis</taxon>
        <taxon>Saitoella</taxon>
    </lineage>
</organism>
<comment type="subunit">
    <text evidence="9">Component of the Mediator complex.</text>
</comment>
<sequence length="199" mass="22214">MDGVNGQSPVKAEQINLYTVNNRDLPPANPSPSANLIHLYGLEDVIRRVSKFDQYGNKNPNKLRKSWKGHIVDIPGKNTPPQQKDFLRGLLARPEEGLRSIKGAEMPVGFFESRVKLLPGPIPEFDSAAWGMDDLDGVEDGNANGNVSEGSAAERRKKKKKRDYDPAYEADRKRRKEQRRKEKESSGSPGPGGYTISHY</sequence>
<gene>
    <name evidence="9" type="primary">MED19</name>
    <name evidence="11" type="ORF">G7K_6922-t1</name>
</gene>
<dbReference type="InterPro" id="IPR013942">
    <property type="entry name" value="Mediator_Med19_fun"/>
</dbReference>
<evidence type="ECO:0000256" key="10">
    <source>
        <dbReference type="SAM" id="MobiDB-lite"/>
    </source>
</evidence>
<evidence type="ECO:0000256" key="7">
    <source>
        <dbReference type="ARBA" id="ARBA00023242"/>
    </source>
</evidence>
<reference evidence="11 12" key="2">
    <citation type="journal article" date="2014" name="J. Gen. Appl. Microbiol.">
        <title>The early diverging ascomycetous budding yeast Saitoella complicata has three histone deacetylases belonging to the Clr6, Hos2, and Rpd3 lineages.</title>
        <authorList>
            <person name="Nishida H."/>
            <person name="Matsumoto T."/>
            <person name="Kondo S."/>
            <person name="Hamamoto M."/>
            <person name="Yoshikawa H."/>
        </authorList>
    </citation>
    <scope>NUCLEOTIDE SEQUENCE [LARGE SCALE GENOMIC DNA]</scope>
    <source>
        <strain evidence="11 12">NRRL Y-17804</strain>
    </source>
</reference>
<dbReference type="PANTHER" id="PTHR28270">
    <property type="entry name" value="MEDIATOR OF RNA POLYMERASE II TRANSCRIPTION SUBUNIT 19"/>
    <property type="match status" value="1"/>
</dbReference>
<dbReference type="OMA" id="HPESHLE"/>
<comment type="similarity">
    <text evidence="2 9">Belongs to the Mediator complex subunit 19 family.</text>
</comment>
<dbReference type="OrthoDB" id="2160599at2759"/>
<accession>A0A0E9NT45</accession>
<feature type="region of interest" description="Disordered" evidence="10">
    <location>
        <begin position="136"/>
        <end position="199"/>
    </location>
</feature>
<dbReference type="GO" id="GO:0070847">
    <property type="term" value="C:core mediator complex"/>
    <property type="evidence" value="ECO:0007669"/>
    <property type="project" value="TreeGrafter"/>
</dbReference>
<name>A0A0E9NT45_SAICN</name>
<feature type="compositionally biased region" description="Basic and acidic residues" evidence="10">
    <location>
        <begin position="162"/>
        <end position="172"/>
    </location>
</feature>
<evidence type="ECO:0000256" key="3">
    <source>
        <dbReference type="ARBA" id="ARBA00019615"/>
    </source>
</evidence>
<evidence type="ECO:0000256" key="1">
    <source>
        <dbReference type="ARBA" id="ARBA00004123"/>
    </source>
</evidence>